<evidence type="ECO:0000259" key="2">
    <source>
        <dbReference type="Pfam" id="PF04248"/>
    </source>
</evidence>
<feature type="region of interest" description="Disordered" evidence="1">
    <location>
        <begin position="99"/>
        <end position="128"/>
    </location>
</feature>
<dbReference type="PANTHER" id="PTHR34310:SF8">
    <property type="entry name" value="CONSERVED PROTEIN"/>
    <property type="match status" value="1"/>
</dbReference>
<evidence type="ECO:0000313" key="3">
    <source>
        <dbReference type="EMBL" id="UUP16756.1"/>
    </source>
</evidence>
<evidence type="ECO:0000256" key="1">
    <source>
        <dbReference type="SAM" id="MobiDB-lite"/>
    </source>
</evidence>
<keyword evidence="4" id="KW-1185">Reference proteome</keyword>
<dbReference type="Proteomes" id="UP001342418">
    <property type="component" value="Chromosome"/>
</dbReference>
<reference evidence="3 4" key="1">
    <citation type="submission" date="2018-07" db="EMBL/GenBank/DDBJ databases">
        <title>Genome sequence of Nitratireductor thuwali#1536.</title>
        <authorList>
            <person name="Michoud G."/>
            <person name="Merlino G."/>
            <person name="Sefrji F.O."/>
            <person name="Daffonchio D."/>
        </authorList>
    </citation>
    <scope>NUCLEOTIDE SEQUENCE [LARGE SCALE GENOMIC DNA]</scope>
    <source>
        <strain evidence="4">Nit1536</strain>
    </source>
</reference>
<dbReference type="InterPro" id="IPR007361">
    <property type="entry name" value="DUF427"/>
</dbReference>
<dbReference type="InterPro" id="IPR038694">
    <property type="entry name" value="DUF427_sf"/>
</dbReference>
<dbReference type="Pfam" id="PF04248">
    <property type="entry name" value="NTP_transf_9"/>
    <property type="match status" value="1"/>
</dbReference>
<organism evidence="3 4">
    <name type="scientific">Nitratireductor thuwali</name>
    <dbReference type="NCBI Taxonomy" id="2267699"/>
    <lineage>
        <taxon>Bacteria</taxon>
        <taxon>Pseudomonadati</taxon>
        <taxon>Pseudomonadota</taxon>
        <taxon>Alphaproteobacteria</taxon>
        <taxon>Hyphomicrobiales</taxon>
        <taxon>Phyllobacteriaceae</taxon>
        <taxon>Nitratireductor</taxon>
    </lineage>
</organism>
<accession>A0ABY5MHR1</accession>
<protein>
    <recommendedName>
        <fullName evidence="2">DUF427 domain-containing protein</fullName>
    </recommendedName>
</protein>
<dbReference type="Gene3D" id="2.170.150.40">
    <property type="entry name" value="Domain of unknown function (DUF427)"/>
    <property type="match status" value="1"/>
</dbReference>
<gene>
    <name evidence="3" type="ORF">NTH_01203</name>
</gene>
<dbReference type="RefSeq" id="WP_338529160.1">
    <property type="nucleotide sequence ID" value="NZ_CP030941.1"/>
</dbReference>
<dbReference type="EMBL" id="CP030941">
    <property type="protein sequence ID" value="UUP16756.1"/>
    <property type="molecule type" value="Genomic_DNA"/>
</dbReference>
<name>A0ABY5MHR1_9HYPH</name>
<proteinExistence type="predicted"/>
<dbReference type="PANTHER" id="PTHR34310">
    <property type="entry name" value="DUF427 DOMAIN PROTEIN (AFU_ORTHOLOGUE AFUA_3G02220)"/>
    <property type="match status" value="1"/>
</dbReference>
<feature type="compositionally biased region" description="Basic and acidic residues" evidence="1">
    <location>
        <begin position="119"/>
        <end position="128"/>
    </location>
</feature>
<feature type="domain" description="DUF427" evidence="2">
    <location>
        <begin position="17"/>
        <end position="108"/>
    </location>
</feature>
<sequence length="128" mass="14513">MTEAEHRITVTPYEGTVNVRFSDAMIASTDEALVLREEGHEPVFYIPFDHIYFEFLPPSDTRSRHPFKGEARFWNVEAVGEAADDVMWAYETPDDRVRPIAGHGAFDPDKVTIEATPDESPRESTELA</sequence>
<evidence type="ECO:0000313" key="4">
    <source>
        <dbReference type="Proteomes" id="UP001342418"/>
    </source>
</evidence>